<dbReference type="EMBL" id="JBBNAG010000002">
    <property type="protein sequence ID" value="KAK9157269.1"/>
    <property type="molecule type" value="Genomic_DNA"/>
</dbReference>
<accession>A0AAP0PWQ1</accession>
<sequence>MLRELKISIDPGDSRIIQPFELLLESMGVARDTLANRNILVAERKRKQKRFP</sequence>
<comment type="caution">
    <text evidence="1">The sequence shown here is derived from an EMBL/GenBank/DDBJ whole genome shotgun (WGS) entry which is preliminary data.</text>
</comment>
<name>A0AAP0PWQ1_9MAGN</name>
<evidence type="ECO:0000313" key="1">
    <source>
        <dbReference type="EMBL" id="KAK9157269.1"/>
    </source>
</evidence>
<keyword evidence="2" id="KW-1185">Reference proteome</keyword>
<protein>
    <submittedName>
        <fullName evidence="1">Uncharacterized protein</fullName>
    </submittedName>
</protein>
<gene>
    <name evidence="1" type="ORF">Scep_003843</name>
</gene>
<organism evidence="1 2">
    <name type="scientific">Stephania cephalantha</name>
    <dbReference type="NCBI Taxonomy" id="152367"/>
    <lineage>
        <taxon>Eukaryota</taxon>
        <taxon>Viridiplantae</taxon>
        <taxon>Streptophyta</taxon>
        <taxon>Embryophyta</taxon>
        <taxon>Tracheophyta</taxon>
        <taxon>Spermatophyta</taxon>
        <taxon>Magnoliopsida</taxon>
        <taxon>Ranunculales</taxon>
        <taxon>Menispermaceae</taxon>
        <taxon>Menispermoideae</taxon>
        <taxon>Cissampelideae</taxon>
        <taxon>Stephania</taxon>
    </lineage>
</organism>
<dbReference type="Proteomes" id="UP001419268">
    <property type="component" value="Unassembled WGS sequence"/>
</dbReference>
<evidence type="ECO:0000313" key="2">
    <source>
        <dbReference type="Proteomes" id="UP001419268"/>
    </source>
</evidence>
<dbReference type="AlphaFoldDB" id="A0AAP0PWQ1"/>
<proteinExistence type="predicted"/>
<reference evidence="1 2" key="1">
    <citation type="submission" date="2024-01" db="EMBL/GenBank/DDBJ databases">
        <title>Genome assemblies of Stephania.</title>
        <authorList>
            <person name="Yang L."/>
        </authorList>
    </citation>
    <scope>NUCLEOTIDE SEQUENCE [LARGE SCALE GENOMIC DNA]</scope>
    <source>
        <strain evidence="1">JXDWG</strain>
        <tissue evidence="1">Leaf</tissue>
    </source>
</reference>